<evidence type="ECO:0000313" key="2">
    <source>
        <dbReference type="EMBL" id="KAK8741169.1"/>
    </source>
</evidence>
<accession>A0AAW0XN67</accession>
<sequence>MSPPSELPASNAPPPPALTSEAPTPAPTSEAPPTPAPTSEAPPTPAPTSEAPPTPAPTSEAPPTPAPILLTIFTVAGTPTTTEKAAPNTCNIPVISYLLFTCSLSLLPCQLLFMLPSSLPLPCPLLLLLLLCHFLSSSSPLPASSVP</sequence>
<feature type="region of interest" description="Disordered" evidence="1">
    <location>
        <begin position="1"/>
        <end position="65"/>
    </location>
</feature>
<name>A0AAW0XN67_CHEQU</name>
<dbReference type="AlphaFoldDB" id="A0AAW0XN67"/>
<reference evidence="2 3" key="1">
    <citation type="journal article" date="2024" name="BMC Genomics">
        <title>Genome assembly of redclaw crayfish (Cherax quadricarinatus) provides insights into its immune adaptation and hypoxia tolerance.</title>
        <authorList>
            <person name="Liu Z."/>
            <person name="Zheng J."/>
            <person name="Li H."/>
            <person name="Fang K."/>
            <person name="Wang S."/>
            <person name="He J."/>
            <person name="Zhou D."/>
            <person name="Weng S."/>
            <person name="Chi M."/>
            <person name="Gu Z."/>
            <person name="He J."/>
            <person name="Li F."/>
            <person name="Wang M."/>
        </authorList>
    </citation>
    <scope>NUCLEOTIDE SEQUENCE [LARGE SCALE GENOMIC DNA]</scope>
    <source>
        <strain evidence="2">ZL_2023a</strain>
    </source>
</reference>
<protein>
    <submittedName>
        <fullName evidence="2">Uncharacterized protein</fullName>
    </submittedName>
</protein>
<comment type="caution">
    <text evidence="2">The sequence shown here is derived from an EMBL/GenBank/DDBJ whole genome shotgun (WGS) entry which is preliminary data.</text>
</comment>
<gene>
    <name evidence="2" type="ORF">OTU49_002532</name>
</gene>
<organism evidence="2 3">
    <name type="scientific">Cherax quadricarinatus</name>
    <name type="common">Australian red claw crayfish</name>
    <dbReference type="NCBI Taxonomy" id="27406"/>
    <lineage>
        <taxon>Eukaryota</taxon>
        <taxon>Metazoa</taxon>
        <taxon>Ecdysozoa</taxon>
        <taxon>Arthropoda</taxon>
        <taxon>Crustacea</taxon>
        <taxon>Multicrustacea</taxon>
        <taxon>Malacostraca</taxon>
        <taxon>Eumalacostraca</taxon>
        <taxon>Eucarida</taxon>
        <taxon>Decapoda</taxon>
        <taxon>Pleocyemata</taxon>
        <taxon>Astacidea</taxon>
        <taxon>Parastacoidea</taxon>
        <taxon>Parastacidae</taxon>
        <taxon>Cherax</taxon>
    </lineage>
</organism>
<evidence type="ECO:0000256" key="1">
    <source>
        <dbReference type="SAM" id="MobiDB-lite"/>
    </source>
</evidence>
<feature type="compositionally biased region" description="Pro residues" evidence="1">
    <location>
        <begin position="24"/>
        <end position="65"/>
    </location>
</feature>
<dbReference type="Proteomes" id="UP001445076">
    <property type="component" value="Unassembled WGS sequence"/>
</dbReference>
<keyword evidence="3" id="KW-1185">Reference proteome</keyword>
<dbReference type="EMBL" id="JARKIK010000031">
    <property type="protein sequence ID" value="KAK8741169.1"/>
    <property type="molecule type" value="Genomic_DNA"/>
</dbReference>
<evidence type="ECO:0000313" key="3">
    <source>
        <dbReference type="Proteomes" id="UP001445076"/>
    </source>
</evidence>
<feature type="compositionally biased region" description="Pro residues" evidence="1">
    <location>
        <begin position="1"/>
        <end position="17"/>
    </location>
</feature>
<proteinExistence type="predicted"/>